<keyword evidence="8" id="KW-1185">Reference proteome</keyword>
<dbReference type="OrthoDB" id="358692at2157"/>
<sequence>MIIVTDPEKKVRLPFSRGILTRSITLAGVDVGIAYIIATEVQKELEEKRVRFVTTEEIRRLTYERLIQHGLKEAAKRYLFWRQLRRLKVPITILLGGATGVGKSTIATELAFRLGIRSVIGTDTIREVMRKIIAPELLPSLHTSSFLAWKASRPVRGNGSPLIRGFEEQVRHVAVGVNAVLERAHREGFNTVIEGIHLVPGYIELQERDFMYVIKVRNKGDLEARFYERARYSKRPADYYLQHIDAIMEIQGFIEDMAKEHGIPVITNIELERTVNTIMEDIMNRLMEELGGETRG</sequence>
<keyword evidence="1 5" id="KW-0808">Transferase</keyword>
<evidence type="ECO:0000256" key="5">
    <source>
        <dbReference type="HAMAP-Rule" id="MF_00769"/>
    </source>
</evidence>
<dbReference type="Proteomes" id="UP000250125">
    <property type="component" value="Chromosome"/>
</dbReference>
<keyword evidence="4 5" id="KW-0067">ATP-binding</keyword>
<dbReference type="InterPro" id="IPR005144">
    <property type="entry name" value="ATP-cone_dom"/>
</dbReference>
<keyword evidence="2 5" id="KW-0547">Nucleotide-binding</keyword>
<reference evidence="7 8" key="1">
    <citation type="submission" date="2016-04" db="EMBL/GenBank/DDBJ databases">
        <title>Complete genome sequence of Thermococcus siculi type strain RG-20.</title>
        <authorList>
            <person name="Oger P.M."/>
        </authorList>
    </citation>
    <scope>NUCLEOTIDE SEQUENCE [LARGE SCALE GENOMIC DNA]</scope>
    <source>
        <strain evidence="7 8">RG-20</strain>
    </source>
</reference>
<dbReference type="NCBIfam" id="NF003259">
    <property type="entry name" value="PRK04220.1"/>
    <property type="match status" value="1"/>
</dbReference>
<dbReference type="AlphaFoldDB" id="A0A2Z2MZ28"/>
<evidence type="ECO:0000256" key="3">
    <source>
        <dbReference type="ARBA" id="ARBA00022777"/>
    </source>
</evidence>
<comment type="cofactor">
    <cofactor evidence="5">
        <name>a divalent metal cation</name>
        <dbReference type="ChEBI" id="CHEBI:60240"/>
    </cofactor>
</comment>
<dbReference type="KEGG" id="tsl:A3L11_08575"/>
<evidence type="ECO:0000256" key="1">
    <source>
        <dbReference type="ARBA" id="ARBA00022679"/>
    </source>
</evidence>
<dbReference type="SUPFAM" id="SSF52540">
    <property type="entry name" value="P-loop containing nucleoside triphosphate hydrolases"/>
    <property type="match status" value="1"/>
</dbReference>
<dbReference type="EMBL" id="CP015103">
    <property type="protein sequence ID" value="ASJ09280.1"/>
    <property type="molecule type" value="Genomic_DNA"/>
</dbReference>
<dbReference type="GO" id="GO:0016774">
    <property type="term" value="F:phosphotransferase activity, carboxyl group as acceptor"/>
    <property type="evidence" value="ECO:0007669"/>
    <property type="project" value="UniProtKB-UniRule"/>
</dbReference>
<evidence type="ECO:0000259" key="6">
    <source>
        <dbReference type="PROSITE" id="PS51161"/>
    </source>
</evidence>
<dbReference type="GeneID" id="33318285"/>
<proteinExistence type="inferred from homology"/>
<dbReference type="Gene3D" id="3.40.50.300">
    <property type="entry name" value="P-loop containing nucleotide triphosphate hydrolases"/>
    <property type="match status" value="1"/>
</dbReference>
<dbReference type="EC" id="2.7.2.16" evidence="5"/>
<dbReference type="PROSITE" id="PS51161">
    <property type="entry name" value="ATP_CONE"/>
    <property type="match status" value="1"/>
</dbReference>
<keyword evidence="3 5" id="KW-0418">Kinase</keyword>
<organism evidence="7 8">
    <name type="scientific">Thermococcus siculi</name>
    <dbReference type="NCBI Taxonomy" id="72803"/>
    <lineage>
        <taxon>Archaea</taxon>
        <taxon>Methanobacteriati</taxon>
        <taxon>Methanobacteriota</taxon>
        <taxon>Thermococci</taxon>
        <taxon>Thermococcales</taxon>
        <taxon>Thermococcaceae</taxon>
        <taxon>Thermococcus</taxon>
    </lineage>
</organism>
<comment type="function">
    <text evidence="5">Catalyzes the phosphorylation of 2-phosphoglycerate to 2,3-diphosphoglycerate. Involved in the biosynthesis of cyclic 2,3-bisphosphoglycerate, a thermoprotectant.</text>
</comment>
<comment type="catalytic activity">
    <reaction evidence="5">
        <text>(2R)-2-phosphoglycerate + ATP = (2R)-2,3-bisphosphoglycerate + ADP + H(+)</text>
        <dbReference type="Rhea" id="RHEA:42408"/>
        <dbReference type="ChEBI" id="CHEBI:15378"/>
        <dbReference type="ChEBI" id="CHEBI:30616"/>
        <dbReference type="ChEBI" id="CHEBI:58248"/>
        <dbReference type="ChEBI" id="CHEBI:58289"/>
        <dbReference type="ChEBI" id="CHEBI:456216"/>
        <dbReference type="EC" id="2.7.2.16"/>
    </reaction>
</comment>
<dbReference type="UniPathway" id="UPA00551">
    <property type="reaction ID" value="UER00609"/>
</dbReference>
<evidence type="ECO:0000313" key="7">
    <source>
        <dbReference type="EMBL" id="ASJ09280.1"/>
    </source>
</evidence>
<gene>
    <name evidence="5" type="primary">pgk2</name>
    <name evidence="7" type="ORF">A3L11_08575</name>
</gene>
<dbReference type="HAMAP" id="MF_00769">
    <property type="entry name" value="2PGK"/>
    <property type="match status" value="1"/>
</dbReference>
<dbReference type="RefSeq" id="WP_088856512.1">
    <property type="nucleotide sequence ID" value="NZ_CP015103.1"/>
</dbReference>
<dbReference type="Pfam" id="PF03477">
    <property type="entry name" value="ATP-cone"/>
    <property type="match status" value="1"/>
</dbReference>
<dbReference type="InterPro" id="IPR027417">
    <property type="entry name" value="P-loop_NTPase"/>
</dbReference>
<dbReference type="PANTHER" id="PTHR33477">
    <property type="entry name" value="P-LOOP NTPASE DOMAIN-CONTAINING PROTEIN LPA1 HOMOLOG 1"/>
    <property type="match status" value="1"/>
</dbReference>
<protein>
    <recommendedName>
        <fullName evidence="5">2-phosphoglycerate kinase</fullName>
        <shortName evidence="5">2PGK</shortName>
        <ecNumber evidence="5">2.7.2.16</ecNumber>
    </recommendedName>
</protein>
<comment type="similarity">
    <text evidence="5">Belongs to the 2-phosphoglycerate kinase family.</text>
</comment>
<feature type="domain" description="ATP-cone" evidence="6">
    <location>
        <begin position="1"/>
        <end position="89"/>
    </location>
</feature>
<evidence type="ECO:0000256" key="2">
    <source>
        <dbReference type="ARBA" id="ARBA00022741"/>
    </source>
</evidence>
<dbReference type="PANTHER" id="PTHR33477:SF3">
    <property type="entry name" value="P-LOOP NTPASE DOMAIN-CONTAINING PROTEIN LPA1 HOMOLOG 1"/>
    <property type="match status" value="1"/>
</dbReference>
<dbReference type="InterPro" id="IPR020872">
    <property type="entry name" value="2PKG"/>
</dbReference>
<evidence type="ECO:0000256" key="4">
    <source>
        <dbReference type="ARBA" id="ARBA00022840"/>
    </source>
</evidence>
<dbReference type="GO" id="GO:0005524">
    <property type="term" value="F:ATP binding"/>
    <property type="evidence" value="ECO:0007669"/>
    <property type="project" value="UniProtKB-UniRule"/>
</dbReference>
<accession>A0A2Z2MZ28</accession>
<dbReference type="GO" id="GO:0016301">
    <property type="term" value="F:kinase activity"/>
    <property type="evidence" value="ECO:0007669"/>
    <property type="project" value="UniProtKB-KW"/>
</dbReference>
<comment type="pathway">
    <text evidence="5">Thermoadapter biosynthesis; cyclic 2,3-diphosphoglycerate biosynthesis; cyclic 2,3-diphosphoglycerate from 2-phospho-D-glycerate: step 1/2.</text>
</comment>
<name>A0A2Z2MZ28_9EURY</name>
<evidence type="ECO:0000313" key="8">
    <source>
        <dbReference type="Proteomes" id="UP000250125"/>
    </source>
</evidence>